<feature type="domain" description="Rieske" evidence="11">
    <location>
        <begin position="100"/>
        <end position="193"/>
    </location>
</feature>
<proteinExistence type="predicted"/>
<evidence type="ECO:0000259" key="11">
    <source>
        <dbReference type="PROSITE" id="PS51296"/>
    </source>
</evidence>
<keyword evidence="7" id="KW-1015">Disulfide bond</keyword>
<evidence type="ECO:0000313" key="13">
    <source>
        <dbReference type="Proteomes" id="UP000318065"/>
    </source>
</evidence>
<dbReference type="GO" id="GO:0016705">
    <property type="term" value="F:oxidoreductase activity, acting on paired donors, with incorporation or reduction of molecular oxygen"/>
    <property type="evidence" value="ECO:0007669"/>
    <property type="project" value="UniProtKB-ARBA"/>
</dbReference>
<organism evidence="12 13">
    <name type="scientific">Rubrobacter xylanophilus</name>
    <dbReference type="NCBI Taxonomy" id="49319"/>
    <lineage>
        <taxon>Bacteria</taxon>
        <taxon>Bacillati</taxon>
        <taxon>Actinomycetota</taxon>
        <taxon>Rubrobacteria</taxon>
        <taxon>Rubrobacterales</taxon>
        <taxon>Rubrobacteraceae</taxon>
        <taxon>Rubrobacter</taxon>
    </lineage>
</organism>
<keyword evidence="10" id="KW-0472">Membrane</keyword>
<keyword evidence="10" id="KW-1133">Transmembrane helix</keyword>
<evidence type="ECO:0000256" key="1">
    <source>
        <dbReference type="ARBA" id="ARBA00002494"/>
    </source>
</evidence>
<dbReference type="GO" id="GO:0004497">
    <property type="term" value="F:monooxygenase activity"/>
    <property type="evidence" value="ECO:0007669"/>
    <property type="project" value="UniProtKB-ARBA"/>
</dbReference>
<dbReference type="OrthoDB" id="9802613at2"/>
<sequence length="206" mass="22561">MAGELQKDPVSRGQFLLLGGLGTLVGAVLTVPPAVYLLDPAIDSVLRGRSDVPDVWRPLGSVFEVPEGGVRVYRVEFPQWQTYDGGGELLGEGSITNAVLVSWRDGELPPLLRGRGRGPLSPEEIRELTGRLNVLSNHCTHLGCPVRYFPGRDEILCPCHGGIYDINGGYVGGPPPRGLYRYEFEIRRDGGIRIRHEFEGGKPYVV</sequence>
<dbReference type="Pfam" id="PF00355">
    <property type="entry name" value="Rieske"/>
    <property type="match status" value="1"/>
</dbReference>
<feature type="transmembrane region" description="Helical" evidence="10">
    <location>
        <begin position="15"/>
        <end position="38"/>
    </location>
</feature>
<keyword evidence="10" id="KW-0812">Transmembrane</keyword>
<keyword evidence="4" id="KW-0479">Metal-binding</keyword>
<evidence type="ECO:0000256" key="9">
    <source>
        <dbReference type="ARBA" id="ARBA00034078"/>
    </source>
</evidence>
<reference evidence="12" key="1">
    <citation type="journal article" date="2019" name="Microbiol. Resour. Announc.">
        <title>Complete Genome Sequence of Rubrobacter xylanophilus Strain AA3-22, Isolated from Arima Onsen in Japan.</title>
        <authorList>
            <person name="Tomariguchi N."/>
            <person name="Miyazaki K."/>
        </authorList>
    </citation>
    <scope>NUCLEOTIDE SEQUENCE [LARGE SCALE GENOMIC DNA]</scope>
    <source>
        <strain evidence="12">AA3-22</strain>
    </source>
</reference>
<dbReference type="PROSITE" id="PS51296">
    <property type="entry name" value="RIESKE"/>
    <property type="match status" value="1"/>
</dbReference>
<protein>
    <recommendedName>
        <fullName evidence="2">Cytochrome bc1 complex Rieske iron-sulfur subunit</fullName>
    </recommendedName>
    <alternativeName>
        <fullName evidence="8">Cytochrome bc1 reductase complex subunit QcrA</fullName>
    </alternativeName>
</protein>
<evidence type="ECO:0000256" key="5">
    <source>
        <dbReference type="ARBA" id="ARBA00023004"/>
    </source>
</evidence>
<dbReference type="EMBL" id="AP019791">
    <property type="protein sequence ID" value="BBL80027.1"/>
    <property type="molecule type" value="Genomic_DNA"/>
</dbReference>
<dbReference type="InterPro" id="IPR014349">
    <property type="entry name" value="Rieske_Fe-S_prot"/>
</dbReference>
<dbReference type="PRINTS" id="PR00162">
    <property type="entry name" value="RIESKE"/>
</dbReference>
<accession>A0A510HNC3</accession>
<evidence type="ECO:0000313" key="12">
    <source>
        <dbReference type="EMBL" id="BBL80027.1"/>
    </source>
</evidence>
<dbReference type="InterPro" id="IPR036922">
    <property type="entry name" value="Rieske_2Fe-2S_sf"/>
</dbReference>
<dbReference type="AlphaFoldDB" id="A0A510HNC3"/>
<evidence type="ECO:0000256" key="8">
    <source>
        <dbReference type="ARBA" id="ARBA00029586"/>
    </source>
</evidence>
<dbReference type="Proteomes" id="UP000318065">
    <property type="component" value="Chromosome"/>
</dbReference>
<name>A0A510HNC3_9ACTN</name>
<dbReference type="GO" id="GO:0051537">
    <property type="term" value="F:2 iron, 2 sulfur cluster binding"/>
    <property type="evidence" value="ECO:0007669"/>
    <property type="project" value="UniProtKB-KW"/>
</dbReference>
<dbReference type="CDD" id="cd03467">
    <property type="entry name" value="Rieske"/>
    <property type="match status" value="1"/>
</dbReference>
<evidence type="ECO:0000256" key="2">
    <source>
        <dbReference type="ARBA" id="ARBA00015816"/>
    </source>
</evidence>
<keyword evidence="5" id="KW-0408">Iron</keyword>
<keyword evidence="6" id="KW-0411">Iron-sulfur</keyword>
<comment type="function">
    <text evidence="1">Iron-sulfur subunit of the cytochrome bc1 complex, an essential component of the respiratory electron transport chain required for ATP synthesis. The bc1 complex catalyzes the oxidation of menaquinol and the reduction of cytochrome c in the respiratory chain. The bc1 complex operates through a Q-cycle mechanism that couples electron transfer to generation of the proton gradient that drives ATP synthesis.</text>
</comment>
<dbReference type="GO" id="GO:0016020">
    <property type="term" value="C:membrane"/>
    <property type="evidence" value="ECO:0007669"/>
    <property type="project" value="InterPro"/>
</dbReference>
<keyword evidence="13" id="KW-1185">Reference proteome</keyword>
<gene>
    <name evidence="12" type="ORF">RxyAA322_18810</name>
</gene>
<evidence type="ECO:0000256" key="3">
    <source>
        <dbReference type="ARBA" id="ARBA00022714"/>
    </source>
</evidence>
<dbReference type="PANTHER" id="PTHR10134">
    <property type="entry name" value="CYTOCHROME B-C1 COMPLEX SUBUNIT RIESKE, MITOCHONDRIAL"/>
    <property type="match status" value="1"/>
</dbReference>
<comment type="cofactor">
    <cofactor evidence="9">
        <name>[2Fe-2S] cluster</name>
        <dbReference type="ChEBI" id="CHEBI:190135"/>
    </cofactor>
</comment>
<keyword evidence="3" id="KW-0001">2Fe-2S</keyword>
<evidence type="ECO:0000256" key="4">
    <source>
        <dbReference type="ARBA" id="ARBA00022723"/>
    </source>
</evidence>
<evidence type="ECO:0000256" key="10">
    <source>
        <dbReference type="SAM" id="Phobius"/>
    </source>
</evidence>
<evidence type="ECO:0000256" key="7">
    <source>
        <dbReference type="ARBA" id="ARBA00023157"/>
    </source>
</evidence>
<dbReference type="InterPro" id="IPR017941">
    <property type="entry name" value="Rieske_2Fe-2S"/>
</dbReference>
<dbReference type="Gene3D" id="2.102.10.10">
    <property type="entry name" value="Rieske [2Fe-2S] iron-sulphur domain"/>
    <property type="match status" value="1"/>
</dbReference>
<dbReference type="GO" id="GO:0046872">
    <property type="term" value="F:metal ion binding"/>
    <property type="evidence" value="ECO:0007669"/>
    <property type="project" value="UniProtKB-KW"/>
</dbReference>
<dbReference type="SUPFAM" id="SSF50022">
    <property type="entry name" value="ISP domain"/>
    <property type="match status" value="1"/>
</dbReference>
<dbReference type="RefSeq" id="WP_143528034.1">
    <property type="nucleotide sequence ID" value="NZ_AP019791.1"/>
</dbReference>
<dbReference type="InterPro" id="IPR005805">
    <property type="entry name" value="Rieske_Fe-S_prot_C"/>
</dbReference>
<evidence type="ECO:0000256" key="6">
    <source>
        <dbReference type="ARBA" id="ARBA00023014"/>
    </source>
</evidence>